<dbReference type="GO" id="GO:0005829">
    <property type="term" value="C:cytosol"/>
    <property type="evidence" value="ECO:0007669"/>
    <property type="project" value="TreeGrafter"/>
</dbReference>
<dbReference type="EMBL" id="JACIIV010000025">
    <property type="protein sequence ID" value="MBB6228835.1"/>
    <property type="molecule type" value="Genomic_DNA"/>
</dbReference>
<dbReference type="Pfam" id="PF03453">
    <property type="entry name" value="MoeA_N"/>
    <property type="match status" value="1"/>
</dbReference>
<comment type="pathway">
    <text evidence="3 11">Cofactor biosynthesis; molybdopterin biosynthesis.</text>
</comment>
<sequence>MSLLHPDEALARLLASAGPLGTETLLLAVAAGRIAAEPVHARLTQPPFAASAMDGWAVRWADMPGPFRIIGESAAGHGFAGHIGTGETVRIFTGAPLPAGADTVIVQEEVHREGQIAILSGEGPPTIGAHIRKAGQDFAEGSSVITQGTRLTARHLGLLAAAGHGSVRVLRRPRVTLIATGDELVPPGTRPGPGQIISSNGVMLAALFTAAGAHVTDLGIIPDDSSAIAAGISGTEADLIVTIGGASVGDHDLIIPVLQGLGATLDFWKIAMRPGKPLIAGALGSTRILGLPGNPVSAYVCALLFGWPLVRALGGRATELPTIRAPLAVALPASGNRRDHLRAWLLPDGSVQPAPAQDSAQLAALAQAEVLIIREAHAPPAETGETVTCIALDMFSDVA</sequence>
<accession>A0A841LGB2</accession>
<evidence type="ECO:0000256" key="9">
    <source>
        <dbReference type="ARBA" id="ARBA00023150"/>
    </source>
</evidence>
<dbReference type="PANTHER" id="PTHR10192:SF5">
    <property type="entry name" value="GEPHYRIN"/>
    <property type="match status" value="1"/>
</dbReference>
<keyword evidence="5 11" id="KW-0500">Molybdenum</keyword>
<dbReference type="Pfam" id="PF00994">
    <property type="entry name" value="MoCF_biosynth"/>
    <property type="match status" value="1"/>
</dbReference>
<dbReference type="GO" id="GO:0061599">
    <property type="term" value="F:molybdopterin molybdotransferase activity"/>
    <property type="evidence" value="ECO:0007669"/>
    <property type="project" value="UniProtKB-UniRule"/>
</dbReference>
<evidence type="ECO:0000313" key="14">
    <source>
        <dbReference type="Proteomes" id="UP000538147"/>
    </source>
</evidence>
<organism evidence="13 14">
    <name type="scientific">Polymorphobacter multimanifer</name>
    <dbReference type="NCBI Taxonomy" id="1070431"/>
    <lineage>
        <taxon>Bacteria</taxon>
        <taxon>Pseudomonadati</taxon>
        <taxon>Pseudomonadota</taxon>
        <taxon>Alphaproteobacteria</taxon>
        <taxon>Sphingomonadales</taxon>
        <taxon>Sphingosinicellaceae</taxon>
        <taxon>Polymorphobacter</taxon>
    </lineage>
</organism>
<name>A0A841LGB2_9SPHN</name>
<evidence type="ECO:0000256" key="6">
    <source>
        <dbReference type="ARBA" id="ARBA00022679"/>
    </source>
</evidence>
<keyword evidence="6 11" id="KW-0808">Transferase</keyword>
<evidence type="ECO:0000259" key="12">
    <source>
        <dbReference type="SMART" id="SM00852"/>
    </source>
</evidence>
<evidence type="ECO:0000256" key="10">
    <source>
        <dbReference type="ARBA" id="ARBA00047317"/>
    </source>
</evidence>
<dbReference type="InterPro" id="IPR038987">
    <property type="entry name" value="MoeA-like"/>
</dbReference>
<dbReference type="SUPFAM" id="SSF63882">
    <property type="entry name" value="MoeA N-terminal region -like"/>
    <property type="match status" value="1"/>
</dbReference>
<evidence type="ECO:0000256" key="3">
    <source>
        <dbReference type="ARBA" id="ARBA00005046"/>
    </source>
</evidence>
<proteinExistence type="inferred from homology"/>
<comment type="function">
    <text evidence="2 11">Catalyzes the insertion of molybdate into adenylated molybdopterin with the concomitant release of AMP.</text>
</comment>
<keyword evidence="9 11" id="KW-0501">Molybdenum cofactor biosynthesis</keyword>
<keyword evidence="8 11" id="KW-0460">Magnesium</keyword>
<comment type="caution">
    <text evidence="13">The sequence shown here is derived from an EMBL/GenBank/DDBJ whole genome shotgun (WGS) entry which is preliminary data.</text>
</comment>
<evidence type="ECO:0000313" key="13">
    <source>
        <dbReference type="EMBL" id="MBB6228835.1"/>
    </source>
</evidence>
<dbReference type="SUPFAM" id="SSF63867">
    <property type="entry name" value="MoeA C-terminal domain-like"/>
    <property type="match status" value="1"/>
</dbReference>
<dbReference type="AlphaFoldDB" id="A0A841LGB2"/>
<comment type="cofactor">
    <cofactor evidence="1 11">
        <name>Mg(2+)</name>
        <dbReference type="ChEBI" id="CHEBI:18420"/>
    </cofactor>
</comment>
<evidence type="ECO:0000256" key="2">
    <source>
        <dbReference type="ARBA" id="ARBA00002901"/>
    </source>
</evidence>
<dbReference type="Gene3D" id="3.90.105.10">
    <property type="entry name" value="Molybdopterin biosynthesis moea protein, domain 2"/>
    <property type="match status" value="1"/>
</dbReference>
<evidence type="ECO:0000256" key="8">
    <source>
        <dbReference type="ARBA" id="ARBA00022842"/>
    </source>
</evidence>
<evidence type="ECO:0000256" key="4">
    <source>
        <dbReference type="ARBA" id="ARBA00010763"/>
    </source>
</evidence>
<comment type="similarity">
    <text evidence="4 11">Belongs to the MoeA family.</text>
</comment>
<dbReference type="UniPathway" id="UPA00344"/>
<dbReference type="NCBIfam" id="NF045515">
    <property type="entry name" value="Glp_gephyrin"/>
    <property type="match status" value="1"/>
</dbReference>
<dbReference type="Gene3D" id="3.40.980.10">
    <property type="entry name" value="MoaB/Mog-like domain"/>
    <property type="match status" value="1"/>
</dbReference>
<keyword evidence="7 11" id="KW-0479">Metal-binding</keyword>
<dbReference type="EC" id="2.10.1.1" evidence="11"/>
<dbReference type="Pfam" id="PF03454">
    <property type="entry name" value="MoeA_C"/>
    <property type="match status" value="1"/>
</dbReference>
<evidence type="ECO:0000256" key="5">
    <source>
        <dbReference type="ARBA" id="ARBA00022505"/>
    </source>
</evidence>
<dbReference type="GO" id="GO:0006777">
    <property type="term" value="P:Mo-molybdopterin cofactor biosynthetic process"/>
    <property type="evidence" value="ECO:0007669"/>
    <property type="project" value="UniProtKB-UniRule"/>
</dbReference>
<dbReference type="PANTHER" id="PTHR10192">
    <property type="entry name" value="MOLYBDOPTERIN BIOSYNTHESIS PROTEIN"/>
    <property type="match status" value="1"/>
</dbReference>
<reference evidence="13 14" key="1">
    <citation type="submission" date="2020-08" db="EMBL/GenBank/DDBJ databases">
        <title>Genomic Encyclopedia of Type Strains, Phase IV (KMG-IV): sequencing the most valuable type-strain genomes for metagenomic binning, comparative biology and taxonomic classification.</title>
        <authorList>
            <person name="Goeker M."/>
        </authorList>
    </citation>
    <scope>NUCLEOTIDE SEQUENCE [LARGE SCALE GENOMIC DNA]</scope>
    <source>
        <strain evidence="13 14">DSM 102189</strain>
    </source>
</reference>
<dbReference type="RefSeq" id="WP_184201904.1">
    <property type="nucleotide sequence ID" value="NZ_JACIIV010000025.1"/>
</dbReference>
<dbReference type="FunFam" id="3.40.980.10:FF:000004">
    <property type="entry name" value="Molybdopterin molybdenumtransferase"/>
    <property type="match status" value="1"/>
</dbReference>
<dbReference type="Proteomes" id="UP000538147">
    <property type="component" value="Unassembled WGS sequence"/>
</dbReference>
<evidence type="ECO:0000256" key="7">
    <source>
        <dbReference type="ARBA" id="ARBA00022723"/>
    </source>
</evidence>
<dbReference type="InterPro" id="IPR036135">
    <property type="entry name" value="MoeA_linker/N_sf"/>
</dbReference>
<dbReference type="InterPro" id="IPR001453">
    <property type="entry name" value="MoaB/Mog_dom"/>
</dbReference>
<dbReference type="SUPFAM" id="SSF53218">
    <property type="entry name" value="Molybdenum cofactor biosynthesis proteins"/>
    <property type="match status" value="1"/>
</dbReference>
<dbReference type="Gene3D" id="2.170.190.11">
    <property type="entry name" value="Molybdopterin biosynthesis moea protein, domain 3"/>
    <property type="match status" value="1"/>
</dbReference>
<dbReference type="InterPro" id="IPR036688">
    <property type="entry name" value="MoeA_C_domain_IV_sf"/>
</dbReference>
<keyword evidence="14" id="KW-1185">Reference proteome</keyword>
<dbReference type="CDD" id="cd00887">
    <property type="entry name" value="MoeA"/>
    <property type="match status" value="1"/>
</dbReference>
<dbReference type="SMART" id="SM00852">
    <property type="entry name" value="MoCF_biosynth"/>
    <property type="match status" value="1"/>
</dbReference>
<dbReference type="InterPro" id="IPR005110">
    <property type="entry name" value="MoeA_linker/N"/>
</dbReference>
<gene>
    <name evidence="13" type="ORF">FHS79_003027</name>
</gene>
<evidence type="ECO:0000256" key="1">
    <source>
        <dbReference type="ARBA" id="ARBA00001946"/>
    </source>
</evidence>
<evidence type="ECO:0000256" key="11">
    <source>
        <dbReference type="RuleBase" id="RU365090"/>
    </source>
</evidence>
<dbReference type="InterPro" id="IPR036425">
    <property type="entry name" value="MoaB/Mog-like_dom_sf"/>
</dbReference>
<dbReference type="Gene3D" id="2.40.340.10">
    <property type="entry name" value="MoeA, C-terminal, domain IV"/>
    <property type="match status" value="1"/>
</dbReference>
<protein>
    <recommendedName>
        <fullName evidence="11">Molybdopterin molybdenumtransferase</fullName>
        <ecNumber evidence="11">2.10.1.1</ecNumber>
    </recommendedName>
</protein>
<feature type="domain" description="MoaB/Mog" evidence="12">
    <location>
        <begin position="176"/>
        <end position="312"/>
    </location>
</feature>
<dbReference type="InterPro" id="IPR005111">
    <property type="entry name" value="MoeA_C_domain_IV"/>
</dbReference>
<dbReference type="GO" id="GO:0046872">
    <property type="term" value="F:metal ion binding"/>
    <property type="evidence" value="ECO:0007669"/>
    <property type="project" value="UniProtKB-UniRule"/>
</dbReference>
<comment type="catalytic activity">
    <reaction evidence="10">
        <text>adenylyl-molybdopterin + molybdate = Mo-molybdopterin + AMP + H(+)</text>
        <dbReference type="Rhea" id="RHEA:35047"/>
        <dbReference type="ChEBI" id="CHEBI:15378"/>
        <dbReference type="ChEBI" id="CHEBI:36264"/>
        <dbReference type="ChEBI" id="CHEBI:62727"/>
        <dbReference type="ChEBI" id="CHEBI:71302"/>
        <dbReference type="ChEBI" id="CHEBI:456215"/>
        <dbReference type="EC" id="2.10.1.1"/>
    </reaction>
</comment>